<dbReference type="STRING" id="224129.A0A1W4WUF0"/>
<dbReference type="InterPro" id="IPR038765">
    <property type="entry name" value="Papain-like_cys_pep_sf"/>
</dbReference>
<dbReference type="FunFam" id="3.90.70.10:FF:000006">
    <property type="entry name" value="Cathepsin S"/>
    <property type="match status" value="1"/>
</dbReference>
<evidence type="ECO:0000313" key="11">
    <source>
        <dbReference type="RefSeq" id="XP_018327526.1"/>
    </source>
</evidence>
<dbReference type="RefSeq" id="XP_018327526.1">
    <property type="nucleotide sequence ID" value="XM_018472024.2"/>
</dbReference>
<proteinExistence type="inferred from homology"/>
<dbReference type="PROSITE" id="PS51257">
    <property type="entry name" value="PROKAR_LIPOPROTEIN"/>
    <property type="match status" value="1"/>
</dbReference>
<dbReference type="Gene3D" id="3.90.70.10">
    <property type="entry name" value="Cysteine proteinases"/>
    <property type="match status" value="1"/>
</dbReference>
<accession>A0A1W4WUF0</accession>
<dbReference type="Proteomes" id="UP000192223">
    <property type="component" value="Unplaced"/>
</dbReference>
<dbReference type="InterPro" id="IPR025660">
    <property type="entry name" value="Pept_his_AS"/>
</dbReference>
<keyword evidence="4" id="KW-0788">Thiol protease</keyword>
<evidence type="ECO:0000256" key="4">
    <source>
        <dbReference type="ARBA" id="ARBA00022807"/>
    </source>
</evidence>
<feature type="domain" description="Peptidase C1A papain C-terminal" evidence="8">
    <location>
        <begin position="255"/>
        <end position="502"/>
    </location>
</feature>
<dbReference type="PROSITE" id="PS00139">
    <property type="entry name" value="THIOL_PROTEASE_CYS"/>
    <property type="match status" value="1"/>
</dbReference>
<evidence type="ECO:0000313" key="10">
    <source>
        <dbReference type="Proteomes" id="UP000192223"/>
    </source>
</evidence>
<dbReference type="PRINTS" id="PR00705">
    <property type="entry name" value="PAPAIN"/>
</dbReference>
<reference evidence="11" key="1">
    <citation type="submission" date="2025-08" db="UniProtKB">
        <authorList>
            <consortium name="RefSeq"/>
        </authorList>
    </citation>
    <scope>IDENTIFICATION</scope>
    <source>
        <tissue evidence="11">Entire body</tissue>
    </source>
</reference>
<protein>
    <submittedName>
        <fullName evidence="11">Cathepsin L-like isoform X1</fullName>
    </submittedName>
</protein>
<dbReference type="KEGG" id="apln:108738557"/>
<keyword evidence="7" id="KW-0732">Signal</keyword>
<keyword evidence="6" id="KW-1015">Disulfide bond</keyword>
<evidence type="ECO:0000256" key="3">
    <source>
        <dbReference type="ARBA" id="ARBA00022801"/>
    </source>
</evidence>
<dbReference type="SUPFAM" id="SSF54001">
    <property type="entry name" value="Cysteine proteinases"/>
    <property type="match status" value="1"/>
</dbReference>
<dbReference type="AlphaFoldDB" id="A0A1W4WUF0"/>
<organism evidence="10 11">
    <name type="scientific">Agrilus planipennis</name>
    <name type="common">Emerald ash borer</name>
    <name type="synonym">Agrilus marcopoli</name>
    <dbReference type="NCBI Taxonomy" id="224129"/>
    <lineage>
        <taxon>Eukaryota</taxon>
        <taxon>Metazoa</taxon>
        <taxon>Ecdysozoa</taxon>
        <taxon>Arthropoda</taxon>
        <taxon>Hexapoda</taxon>
        <taxon>Insecta</taxon>
        <taxon>Pterygota</taxon>
        <taxon>Neoptera</taxon>
        <taxon>Endopterygota</taxon>
        <taxon>Coleoptera</taxon>
        <taxon>Polyphaga</taxon>
        <taxon>Elateriformia</taxon>
        <taxon>Buprestoidea</taxon>
        <taxon>Buprestidae</taxon>
        <taxon>Agrilinae</taxon>
        <taxon>Agrilus</taxon>
    </lineage>
</organism>
<sequence>MTLTKLLLAVIFVVLSSCLASSSESGPREKRFSITVADTNPEKAREIEEQSGTSRRRKVRQFAGRFNTPPLLTKSPHLPSIPGFQNIGFPKIDVNAVPGGHLSEAQAEIANVASSAVSSAQASASSSASSVSQSSASTVGGENFVERLTKPIGELEQFLAQEFDSFRTQFNKVYATAEEALFRKEIFIENKKKIMKFNDEYGVGRSPFVLKVNEYADLLTHEFNQLLNGFNRENRNKTKEVNHGSSFIPSANVALPISVDWREAGAVTSVKSQEKCGACYAFSATGALEGQIFRKTGQLRELSIQNLIDCTRTYGNSGCIGGLMDPAFEYVRDNLGIEGENTYPFEATDTQPCRYKREGYAAHDTGTPKNETVAKDLNVVAMSNYTLFKNCSSGYVDLDEGDERGLESAVATIGPVSAAIDASQESFQFYSDGVYYDPKCESAADKMNHAVLVVGYGTEPDGKQYWLIKNSYGTGWGIGGYMKIAKYANNHCGIATYASYPLV</sequence>
<dbReference type="PROSITE" id="PS00639">
    <property type="entry name" value="THIOL_PROTEASE_HIS"/>
    <property type="match status" value="1"/>
</dbReference>
<keyword evidence="2" id="KW-0645">Protease</keyword>
<dbReference type="Pfam" id="PF00112">
    <property type="entry name" value="Peptidase_C1"/>
    <property type="match status" value="1"/>
</dbReference>
<dbReference type="InterPro" id="IPR000169">
    <property type="entry name" value="Pept_cys_AS"/>
</dbReference>
<evidence type="ECO:0000256" key="1">
    <source>
        <dbReference type="ARBA" id="ARBA00008455"/>
    </source>
</evidence>
<keyword evidence="5" id="KW-0865">Zymogen</keyword>
<dbReference type="GeneID" id="108738557"/>
<evidence type="ECO:0000256" key="5">
    <source>
        <dbReference type="ARBA" id="ARBA00023145"/>
    </source>
</evidence>
<evidence type="ECO:0000256" key="6">
    <source>
        <dbReference type="ARBA" id="ARBA00023157"/>
    </source>
</evidence>
<evidence type="ECO:0000259" key="9">
    <source>
        <dbReference type="SMART" id="SM00848"/>
    </source>
</evidence>
<gene>
    <name evidence="11" type="primary">LOC108738557</name>
</gene>
<dbReference type="GO" id="GO:0006508">
    <property type="term" value="P:proteolysis"/>
    <property type="evidence" value="ECO:0007669"/>
    <property type="project" value="UniProtKB-KW"/>
</dbReference>
<keyword evidence="10" id="KW-1185">Reference proteome</keyword>
<dbReference type="InParanoid" id="A0A1W4WUF0"/>
<name>A0A1W4WUF0_AGRPL</name>
<comment type="similarity">
    <text evidence="1">Belongs to the peptidase C1 family.</text>
</comment>
<feature type="signal peptide" evidence="7">
    <location>
        <begin position="1"/>
        <end position="20"/>
    </location>
</feature>
<dbReference type="InterPro" id="IPR013201">
    <property type="entry name" value="Prot_inhib_I29"/>
</dbReference>
<keyword evidence="3" id="KW-0378">Hydrolase</keyword>
<dbReference type="SMART" id="SM00645">
    <property type="entry name" value="Pept_C1"/>
    <property type="match status" value="1"/>
</dbReference>
<evidence type="ECO:0000259" key="8">
    <source>
        <dbReference type="SMART" id="SM00645"/>
    </source>
</evidence>
<feature type="domain" description="Cathepsin propeptide inhibitor" evidence="9">
    <location>
        <begin position="163"/>
        <end position="223"/>
    </location>
</feature>
<dbReference type="PANTHER" id="PTHR12411">
    <property type="entry name" value="CYSTEINE PROTEASE FAMILY C1-RELATED"/>
    <property type="match status" value="1"/>
</dbReference>
<feature type="chain" id="PRO_5018680918" evidence="7">
    <location>
        <begin position="21"/>
        <end position="503"/>
    </location>
</feature>
<dbReference type="InterPro" id="IPR000668">
    <property type="entry name" value="Peptidase_C1A_C"/>
</dbReference>
<dbReference type="GO" id="GO:0008234">
    <property type="term" value="F:cysteine-type peptidase activity"/>
    <property type="evidence" value="ECO:0007669"/>
    <property type="project" value="UniProtKB-KW"/>
</dbReference>
<evidence type="ECO:0000256" key="2">
    <source>
        <dbReference type="ARBA" id="ARBA00022670"/>
    </source>
</evidence>
<dbReference type="SMART" id="SM00848">
    <property type="entry name" value="Inhibitor_I29"/>
    <property type="match status" value="1"/>
</dbReference>
<dbReference type="InterPro" id="IPR039417">
    <property type="entry name" value="Peptidase_C1A_papain-like"/>
</dbReference>
<evidence type="ECO:0000256" key="7">
    <source>
        <dbReference type="SAM" id="SignalP"/>
    </source>
</evidence>
<dbReference type="Pfam" id="PF08246">
    <property type="entry name" value="Inhibitor_I29"/>
    <property type="match status" value="1"/>
</dbReference>
<dbReference type="OrthoDB" id="190265at2759"/>
<dbReference type="InterPro" id="IPR013128">
    <property type="entry name" value="Peptidase_C1A"/>
</dbReference>
<dbReference type="CDD" id="cd02248">
    <property type="entry name" value="Peptidase_C1A"/>
    <property type="match status" value="1"/>
</dbReference>